<dbReference type="RefSeq" id="WP_144202761.1">
    <property type="nucleotide sequence ID" value="NZ_CAJPVH010000138.1"/>
</dbReference>
<dbReference type="CDD" id="cd17574">
    <property type="entry name" value="REC_OmpR"/>
    <property type="match status" value="1"/>
</dbReference>
<dbReference type="InterPro" id="IPR001789">
    <property type="entry name" value="Sig_transdc_resp-reg_receiver"/>
</dbReference>
<dbReference type="PANTHER" id="PTHR48111:SF40">
    <property type="entry name" value="PHOSPHATE REGULON TRANSCRIPTIONAL REGULATORY PROTEIN PHOB"/>
    <property type="match status" value="1"/>
</dbReference>
<dbReference type="CDD" id="cd00383">
    <property type="entry name" value="trans_reg_C"/>
    <property type="match status" value="1"/>
</dbReference>
<dbReference type="SUPFAM" id="SSF46894">
    <property type="entry name" value="C-terminal effector domain of the bipartite response regulators"/>
    <property type="match status" value="1"/>
</dbReference>
<dbReference type="Pfam" id="PF00072">
    <property type="entry name" value="Response_reg"/>
    <property type="match status" value="1"/>
</dbReference>
<feature type="domain" description="OmpR/PhoB-type" evidence="8">
    <location>
        <begin position="131"/>
        <end position="230"/>
    </location>
</feature>
<dbReference type="InterPro" id="IPR001867">
    <property type="entry name" value="OmpR/PhoB-type_DNA-bd"/>
</dbReference>
<dbReference type="EMBL" id="VCIZ01000024">
    <property type="protein sequence ID" value="TSP09560.1"/>
    <property type="molecule type" value="Genomic_DNA"/>
</dbReference>
<dbReference type="Gene3D" id="1.10.10.10">
    <property type="entry name" value="Winged helix-like DNA-binding domain superfamily/Winged helix DNA-binding domain"/>
    <property type="match status" value="1"/>
</dbReference>
<accession>A0ABY3EF59</accession>
<dbReference type="Gene3D" id="3.40.50.2300">
    <property type="match status" value="1"/>
</dbReference>
<evidence type="ECO:0000256" key="5">
    <source>
        <dbReference type="PROSITE-ProRule" id="PRU01091"/>
    </source>
</evidence>
<evidence type="ECO:0000313" key="10">
    <source>
        <dbReference type="Proteomes" id="UP000318943"/>
    </source>
</evidence>
<dbReference type="InterPro" id="IPR036388">
    <property type="entry name" value="WH-like_DNA-bd_sf"/>
</dbReference>
<keyword evidence="3 5" id="KW-0238">DNA-binding</keyword>
<protein>
    <submittedName>
        <fullName evidence="9">Response regulator transcription factor</fullName>
    </submittedName>
</protein>
<feature type="compositionally biased region" description="Low complexity" evidence="6">
    <location>
        <begin position="258"/>
        <end position="267"/>
    </location>
</feature>
<dbReference type="SMART" id="SM00448">
    <property type="entry name" value="REC"/>
    <property type="match status" value="1"/>
</dbReference>
<evidence type="ECO:0000256" key="1">
    <source>
        <dbReference type="ARBA" id="ARBA00022553"/>
    </source>
</evidence>
<keyword evidence="1 4" id="KW-0597">Phosphoprotein</keyword>
<dbReference type="SUPFAM" id="SSF52172">
    <property type="entry name" value="CheY-like"/>
    <property type="match status" value="1"/>
</dbReference>
<feature type="region of interest" description="Disordered" evidence="6">
    <location>
        <begin position="233"/>
        <end position="267"/>
    </location>
</feature>
<keyword evidence="2" id="KW-0902">Two-component regulatory system</keyword>
<evidence type="ECO:0000256" key="6">
    <source>
        <dbReference type="SAM" id="MobiDB-lite"/>
    </source>
</evidence>
<gene>
    <name evidence="9" type="ORF">FGG12_26780</name>
</gene>
<name>A0ABY3EF59_9BURK</name>
<dbReference type="InterPro" id="IPR011006">
    <property type="entry name" value="CheY-like_superfamily"/>
</dbReference>
<keyword evidence="10" id="KW-1185">Reference proteome</keyword>
<evidence type="ECO:0000256" key="3">
    <source>
        <dbReference type="ARBA" id="ARBA00023125"/>
    </source>
</evidence>
<dbReference type="SMART" id="SM00862">
    <property type="entry name" value="Trans_reg_C"/>
    <property type="match status" value="1"/>
</dbReference>
<feature type="modified residue" description="4-aspartylphosphate" evidence="4">
    <location>
        <position position="53"/>
    </location>
</feature>
<evidence type="ECO:0000256" key="4">
    <source>
        <dbReference type="PROSITE-ProRule" id="PRU00169"/>
    </source>
</evidence>
<dbReference type="Proteomes" id="UP000318943">
    <property type="component" value="Unassembled WGS sequence"/>
</dbReference>
<evidence type="ECO:0000313" key="9">
    <source>
        <dbReference type="EMBL" id="TSP09560.1"/>
    </source>
</evidence>
<dbReference type="InterPro" id="IPR016032">
    <property type="entry name" value="Sig_transdc_resp-reg_C-effctor"/>
</dbReference>
<dbReference type="InterPro" id="IPR039420">
    <property type="entry name" value="WalR-like"/>
</dbReference>
<evidence type="ECO:0000259" key="7">
    <source>
        <dbReference type="PROSITE" id="PS50110"/>
    </source>
</evidence>
<dbReference type="PANTHER" id="PTHR48111">
    <property type="entry name" value="REGULATOR OF RPOS"/>
    <property type="match status" value="1"/>
</dbReference>
<feature type="domain" description="Response regulatory" evidence="7">
    <location>
        <begin position="4"/>
        <end position="119"/>
    </location>
</feature>
<dbReference type="PROSITE" id="PS51755">
    <property type="entry name" value="OMPR_PHOB"/>
    <property type="match status" value="1"/>
</dbReference>
<dbReference type="PROSITE" id="PS50110">
    <property type="entry name" value="RESPONSE_REGULATORY"/>
    <property type="match status" value="1"/>
</dbReference>
<proteinExistence type="predicted"/>
<organism evidence="9 10">
    <name type="scientific">Cupriavidus campinensis</name>
    <dbReference type="NCBI Taxonomy" id="151783"/>
    <lineage>
        <taxon>Bacteria</taxon>
        <taxon>Pseudomonadati</taxon>
        <taxon>Pseudomonadota</taxon>
        <taxon>Betaproteobacteria</taxon>
        <taxon>Burkholderiales</taxon>
        <taxon>Burkholderiaceae</taxon>
        <taxon>Cupriavidus</taxon>
    </lineage>
</organism>
<feature type="DNA-binding region" description="OmpR/PhoB-type" evidence="5">
    <location>
        <begin position="131"/>
        <end position="230"/>
    </location>
</feature>
<sequence length="267" mass="29415">MGLRIASLEPDAGHAARIREIVTAAGHECVTFDDGRRMLLTLRKVTFDLLLLDWHAPQVSGREVLAWVRAHLDARVPVMFLTGLDNERDIVATLAAGADDYMVKPIRPQELAARIEALLRRAYPDLRQARDGSMAWGCFAFHLATRASTCHGQKVALTPKEFDLALLLFRNAGRVVPREHMVVAVWGRDIPPMSRTIDTHISRVRNKLGLWPDNGVRIVPLYTHGYRLELLGGDASAGPAPKPDAAPTGGTRRRRAAGRQPALGPNP</sequence>
<comment type="caution">
    <text evidence="9">The sequence shown here is derived from an EMBL/GenBank/DDBJ whole genome shotgun (WGS) entry which is preliminary data.</text>
</comment>
<dbReference type="Gene3D" id="6.10.250.690">
    <property type="match status" value="1"/>
</dbReference>
<evidence type="ECO:0000256" key="2">
    <source>
        <dbReference type="ARBA" id="ARBA00023012"/>
    </source>
</evidence>
<reference evidence="9 10" key="1">
    <citation type="submission" date="2019-05" db="EMBL/GenBank/DDBJ databases">
        <title>Whole genome sequence analysis of Cupriavidus campinensis S14E4C strain.</title>
        <authorList>
            <person name="Abbaszade G."/>
            <person name="Szabo A."/>
            <person name="Toumi M."/>
            <person name="Toth E."/>
        </authorList>
    </citation>
    <scope>NUCLEOTIDE SEQUENCE [LARGE SCALE GENOMIC DNA]</scope>
    <source>
        <strain evidence="9 10">S14E4C</strain>
    </source>
</reference>
<evidence type="ECO:0000259" key="8">
    <source>
        <dbReference type="PROSITE" id="PS51755"/>
    </source>
</evidence>
<dbReference type="Pfam" id="PF00486">
    <property type="entry name" value="Trans_reg_C"/>
    <property type="match status" value="1"/>
</dbReference>